<dbReference type="Pfam" id="PF10318">
    <property type="entry name" value="7TM_GPCR_Srh"/>
    <property type="match status" value="1"/>
</dbReference>
<feature type="transmembrane region" description="Helical" evidence="1">
    <location>
        <begin position="203"/>
        <end position="231"/>
    </location>
</feature>
<proteinExistence type="predicted"/>
<dbReference type="SMR" id="A0A0M6VDE6"/>
<gene>
    <name evidence="2 4" type="primary">srh-85</name>
    <name evidence="4" type="ORF">C44C3.8</name>
    <name evidence="2" type="ORF">CELE_C44C3.8</name>
</gene>
<evidence type="ECO:0000256" key="1">
    <source>
        <dbReference type="SAM" id="Phobius"/>
    </source>
</evidence>
<dbReference type="RefSeq" id="NP_001303776.1">
    <property type="nucleotide sequence ID" value="NM_001316847.1"/>
</dbReference>
<organism evidence="2 3">
    <name type="scientific">Caenorhabditis elegans</name>
    <dbReference type="NCBI Taxonomy" id="6239"/>
    <lineage>
        <taxon>Eukaryota</taxon>
        <taxon>Metazoa</taxon>
        <taxon>Ecdysozoa</taxon>
        <taxon>Nematoda</taxon>
        <taxon>Chromadorea</taxon>
        <taxon>Rhabditida</taxon>
        <taxon>Rhabditina</taxon>
        <taxon>Rhabditomorpha</taxon>
        <taxon>Rhabditoidea</taxon>
        <taxon>Rhabditidae</taxon>
        <taxon>Peloderinae</taxon>
        <taxon>Caenorhabditis</taxon>
    </lineage>
</organism>
<dbReference type="EMBL" id="BX284605">
    <property type="protein sequence ID" value="CEO42550.2"/>
    <property type="molecule type" value="Genomic_DNA"/>
</dbReference>
<keyword evidence="3" id="KW-1185">Reference proteome</keyword>
<keyword evidence="1" id="KW-1133">Transmembrane helix</keyword>
<protein>
    <submittedName>
        <fullName evidence="2">Serpentine Receptor, class H</fullName>
    </submittedName>
</protein>
<name>A0A0M6VDE6_CAEEL</name>
<keyword evidence="1" id="KW-0472">Membrane</keyword>
<keyword evidence="2" id="KW-0675">Receptor</keyword>
<dbReference type="InterPro" id="IPR019422">
    <property type="entry name" value="7TM_GPCR_serpentine_rcpt_Srh"/>
</dbReference>
<dbReference type="AGR" id="WB:WBGene00005306"/>
<feature type="transmembrane region" description="Helical" evidence="1">
    <location>
        <begin position="12"/>
        <end position="32"/>
    </location>
</feature>
<evidence type="ECO:0000313" key="2">
    <source>
        <dbReference type="EMBL" id="CEO42550.2"/>
    </source>
</evidence>
<dbReference type="InParanoid" id="A0A0M6VDE6"/>
<dbReference type="AlphaFoldDB" id="A0A0M6VDE6"/>
<evidence type="ECO:0000313" key="3">
    <source>
        <dbReference type="Proteomes" id="UP000001940"/>
    </source>
</evidence>
<keyword evidence="1" id="KW-0812">Transmembrane</keyword>
<feature type="transmembrane region" description="Helical" evidence="1">
    <location>
        <begin position="52"/>
        <end position="72"/>
    </location>
</feature>
<sequence length="286" mass="33346">MSSYRVPLFNFHVWTCLVDVFVHSLMAPYAFLPTLSIFTVGLLNFLGVPTKIQVWLAFQNIHWMLTSTTILVESRNNAIPFNKFKISRKSTKTLYYLTKLLMGTFYAASTIFFIPANQEEARFEVLKQLPCPAQEFFTVSNILVLSIDKDYSRLIIALTTMGVLSEAIQIAFYFICCVYYLFFSVRSFTSFTSKTTKKFHIKLLTSILLQIFVPMLFLFPTAFYIWFSVYFNYHNQALTNLSFVYSSIHGLISTFTILIIHSPYRQFILSCFRKPEPKQFVRNIEM</sequence>
<dbReference type="CTD" id="13212117"/>
<feature type="transmembrane region" description="Helical" evidence="1">
    <location>
        <begin position="93"/>
        <end position="114"/>
    </location>
</feature>
<dbReference type="PANTHER" id="PTHR46891">
    <property type="entry name" value="SERPENTINE RECEPTOR, CLASS H-RELATED"/>
    <property type="match status" value="1"/>
</dbReference>
<feature type="transmembrane region" description="Helical" evidence="1">
    <location>
        <begin position="154"/>
        <end position="182"/>
    </location>
</feature>
<accession>A0A0M6VDE6</accession>
<feature type="transmembrane region" description="Helical" evidence="1">
    <location>
        <begin position="243"/>
        <end position="264"/>
    </location>
</feature>
<dbReference type="KEGG" id="cel:CELE_C44C3.8"/>
<dbReference type="GeneID" id="13212117"/>
<reference evidence="2 3" key="1">
    <citation type="journal article" date="1998" name="Science">
        <title>Genome sequence of the nematode C. elegans: a platform for investigating biology.</title>
        <authorList>
            <consortium name="The C. elegans sequencing consortium"/>
            <person name="Sulson J.E."/>
            <person name="Waterston R."/>
        </authorList>
    </citation>
    <scope>NUCLEOTIDE SEQUENCE [LARGE SCALE GENOMIC DNA]</scope>
    <source>
        <strain evidence="2 3">Bristol N2</strain>
    </source>
</reference>
<evidence type="ECO:0000313" key="4">
    <source>
        <dbReference type="WormBase" id="C44C3.8"/>
    </source>
</evidence>
<dbReference type="OrthoDB" id="5854902at2759"/>
<dbReference type="WormBase" id="C44C3.8">
    <property type="protein sequence ID" value="CE51149"/>
    <property type="gene ID" value="WBGene00005306"/>
    <property type="gene designation" value="srh-85"/>
</dbReference>
<dbReference type="Proteomes" id="UP000001940">
    <property type="component" value="Chromosome V"/>
</dbReference>